<evidence type="ECO:0000313" key="3">
    <source>
        <dbReference type="Proteomes" id="UP000217199"/>
    </source>
</evidence>
<dbReference type="EMBL" id="NBII01000002">
    <property type="protein sequence ID" value="PAV21534.1"/>
    <property type="molecule type" value="Genomic_DNA"/>
</dbReference>
<keyword evidence="2" id="KW-0695">RNA-directed DNA polymerase</keyword>
<sequence>MSTVCMIRKPNKKDPSSPRSYRPITLEECLGKLLEKIIATRLQDSALRHNLLPLNQFGGRIKSGVIDACIDLCDEIQTATSQKLYVSVLCCDVKGFFDNVTLHPLQTCLSNMGLAPHLVQWITSFASNRKVRIAFNGYTHSSLDKPNRGVPQGSPISPILAELFAASALQLFPPSHPVRLRAYVDDHTLSTASTSLEENEARLTQAYHTLETHLASLGLALEADKTELMHFYAKHPFQRPINFNPERTSNYAFTLPLLDGSVMKVSPVPVLR</sequence>
<name>A0A286UPU1_9AGAM</name>
<dbReference type="InterPro" id="IPR043502">
    <property type="entry name" value="DNA/RNA_pol_sf"/>
</dbReference>
<dbReference type="Proteomes" id="UP000217199">
    <property type="component" value="Unassembled WGS sequence"/>
</dbReference>
<keyword evidence="2" id="KW-0808">Transferase</keyword>
<feature type="domain" description="Reverse transcriptase" evidence="1">
    <location>
        <begin position="1"/>
        <end position="255"/>
    </location>
</feature>
<gene>
    <name evidence="2" type="ORF">PNOK_0149100</name>
</gene>
<comment type="caution">
    <text evidence="2">The sequence shown here is derived from an EMBL/GenBank/DDBJ whole genome shotgun (WGS) entry which is preliminary data.</text>
</comment>
<organism evidence="2 3">
    <name type="scientific">Pyrrhoderma noxium</name>
    <dbReference type="NCBI Taxonomy" id="2282107"/>
    <lineage>
        <taxon>Eukaryota</taxon>
        <taxon>Fungi</taxon>
        <taxon>Dikarya</taxon>
        <taxon>Basidiomycota</taxon>
        <taxon>Agaricomycotina</taxon>
        <taxon>Agaricomycetes</taxon>
        <taxon>Hymenochaetales</taxon>
        <taxon>Hymenochaetaceae</taxon>
        <taxon>Pyrrhoderma</taxon>
    </lineage>
</organism>
<reference evidence="2 3" key="1">
    <citation type="journal article" date="2017" name="Mol. Ecol.">
        <title>Comparative and population genomic landscape of Phellinus noxius: A hypervariable fungus causing root rot in trees.</title>
        <authorList>
            <person name="Chung C.L."/>
            <person name="Lee T.J."/>
            <person name="Akiba M."/>
            <person name="Lee H.H."/>
            <person name="Kuo T.H."/>
            <person name="Liu D."/>
            <person name="Ke H.M."/>
            <person name="Yokoi T."/>
            <person name="Roa M.B."/>
            <person name="Lu M.J."/>
            <person name="Chang Y.Y."/>
            <person name="Ann P.J."/>
            <person name="Tsai J.N."/>
            <person name="Chen C.Y."/>
            <person name="Tzean S.S."/>
            <person name="Ota Y."/>
            <person name="Hattori T."/>
            <person name="Sahashi N."/>
            <person name="Liou R.F."/>
            <person name="Kikuchi T."/>
            <person name="Tsai I.J."/>
        </authorList>
    </citation>
    <scope>NUCLEOTIDE SEQUENCE [LARGE SCALE GENOMIC DNA]</scope>
    <source>
        <strain evidence="2 3">FFPRI411160</strain>
    </source>
</reference>
<proteinExistence type="predicted"/>
<dbReference type="InParanoid" id="A0A286UPU1"/>
<dbReference type="GO" id="GO:0003964">
    <property type="term" value="F:RNA-directed DNA polymerase activity"/>
    <property type="evidence" value="ECO:0007669"/>
    <property type="project" value="UniProtKB-KW"/>
</dbReference>
<keyword evidence="3" id="KW-1185">Reference proteome</keyword>
<dbReference type="Pfam" id="PF00078">
    <property type="entry name" value="RVT_1"/>
    <property type="match status" value="1"/>
</dbReference>
<dbReference type="PANTHER" id="PTHR33481:SF1">
    <property type="entry name" value="ENDONUCLEASE_EXONUCLEASE_PHOSPHATASE DOMAIN-CONTAINING PROTEIN-RELATED"/>
    <property type="match status" value="1"/>
</dbReference>
<dbReference type="SUPFAM" id="SSF56672">
    <property type="entry name" value="DNA/RNA polymerases"/>
    <property type="match status" value="1"/>
</dbReference>
<dbReference type="STRING" id="2282107.A0A286UPU1"/>
<accession>A0A286UPU1</accession>
<dbReference type="PROSITE" id="PS50878">
    <property type="entry name" value="RT_POL"/>
    <property type="match status" value="1"/>
</dbReference>
<protein>
    <submittedName>
        <fullName evidence="2">Reverse transcriptase from mobile element jockey</fullName>
    </submittedName>
</protein>
<dbReference type="AlphaFoldDB" id="A0A286UPU1"/>
<dbReference type="PANTHER" id="PTHR33481">
    <property type="entry name" value="REVERSE TRANSCRIPTASE"/>
    <property type="match status" value="1"/>
</dbReference>
<dbReference type="OrthoDB" id="412006at2759"/>
<evidence type="ECO:0000313" key="2">
    <source>
        <dbReference type="EMBL" id="PAV21534.1"/>
    </source>
</evidence>
<evidence type="ECO:0000259" key="1">
    <source>
        <dbReference type="PROSITE" id="PS50878"/>
    </source>
</evidence>
<dbReference type="InterPro" id="IPR000477">
    <property type="entry name" value="RT_dom"/>
</dbReference>
<dbReference type="CDD" id="cd01650">
    <property type="entry name" value="RT_nLTR_like"/>
    <property type="match status" value="1"/>
</dbReference>
<keyword evidence="2" id="KW-0548">Nucleotidyltransferase</keyword>